<dbReference type="GO" id="GO:0046872">
    <property type="term" value="F:metal ion binding"/>
    <property type="evidence" value="ECO:0007669"/>
    <property type="project" value="UniProtKB-KW"/>
</dbReference>
<feature type="compositionally biased region" description="Basic and acidic residues" evidence="13">
    <location>
        <begin position="142"/>
        <end position="151"/>
    </location>
</feature>
<evidence type="ECO:0000256" key="10">
    <source>
        <dbReference type="ARBA" id="ARBA00022917"/>
    </source>
</evidence>
<dbReference type="FunFam" id="2.40.30.10:FF:000026">
    <property type="entry name" value="Eukaryotic translation initiation factor 5B"/>
    <property type="match status" value="1"/>
</dbReference>
<keyword evidence="9" id="KW-0378">Hydrolase</keyword>
<dbReference type="FunFam" id="2.40.30.10:FF:000013">
    <property type="entry name" value="eukaryotic translation initiation factor 5B"/>
    <property type="match status" value="1"/>
</dbReference>
<proteinExistence type="inferred from homology"/>
<feature type="compositionally biased region" description="Basic and acidic residues" evidence="13">
    <location>
        <begin position="99"/>
        <end position="110"/>
    </location>
</feature>
<keyword evidence="16" id="KW-1185">Reference proteome</keyword>
<dbReference type="Gene3D" id="3.40.50.10050">
    <property type="entry name" value="Translation initiation factor IF- 2, domain 3"/>
    <property type="match status" value="1"/>
</dbReference>
<dbReference type="EMBL" id="RXIC02000020">
    <property type="protein sequence ID" value="KAB1222271.1"/>
    <property type="molecule type" value="Genomic_DNA"/>
</dbReference>
<dbReference type="CDD" id="cd01887">
    <property type="entry name" value="IF2_eIF5B"/>
    <property type="match status" value="1"/>
</dbReference>
<feature type="domain" description="Tr-type G" evidence="14">
    <location>
        <begin position="524"/>
        <end position="737"/>
    </location>
</feature>
<evidence type="ECO:0000259" key="14">
    <source>
        <dbReference type="PROSITE" id="PS51722"/>
    </source>
</evidence>
<accession>A0A6A1WAN5</accession>
<keyword evidence="10" id="KW-0648">Protein biosynthesis</keyword>
<protein>
    <recommendedName>
        <fullName evidence="4">Eukaryotic translation initiation factor 5B</fullName>
        <ecNumber evidence="3">3.6.5.3</ecNumber>
    </recommendedName>
    <alternativeName>
        <fullName evidence="12">Translation initiation factor IF-2</fullName>
    </alternativeName>
</protein>
<feature type="compositionally biased region" description="Basic residues" evidence="13">
    <location>
        <begin position="355"/>
        <end position="364"/>
    </location>
</feature>
<feature type="region of interest" description="Disordered" evidence="13">
    <location>
        <begin position="450"/>
        <end position="507"/>
    </location>
</feature>
<evidence type="ECO:0000256" key="4">
    <source>
        <dbReference type="ARBA" id="ARBA00013824"/>
    </source>
</evidence>
<evidence type="ECO:0000256" key="5">
    <source>
        <dbReference type="ARBA" id="ARBA00022490"/>
    </source>
</evidence>
<evidence type="ECO:0000313" key="15">
    <source>
        <dbReference type="EMBL" id="KAB1222271.1"/>
    </source>
</evidence>
<feature type="region of interest" description="Disordered" evidence="13">
    <location>
        <begin position="344"/>
        <end position="419"/>
    </location>
</feature>
<evidence type="ECO:0000256" key="2">
    <source>
        <dbReference type="ARBA" id="ARBA00007733"/>
    </source>
</evidence>
<dbReference type="NCBIfam" id="TIGR00231">
    <property type="entry name" value="small_GTP"/>
    <property type="match status" value="1"/>
</dbReference>
<dbReference type="EC" id="3.6.5.3" evidence="3"/>
<evidence type="ECO:0000256" key="8">
    <source>
        <dbReference type="ARBA" id="ARBA00022741"/>
    </source>
</evidence>
<dbReference type="PRINTS" id="PR00315">
    <property type="entry name" value="ELONGATNFCT"/>
</dbReference>
<dbReference type="GO" id="GO:0005739">
    <property type="term" value="C:mitochondrion"/>
    <property type="evidence" value="ECO:0007669"/>
    <property type="project" value="TreeGrafter"/>
</dbReference>
<evidence type="ECO:0000256" key="13">
    <source>
        <dbReference type="SAM" id="MobiDB-lite"/>
    </source>
</evidence>
<dbReference type="InterPro" id="IPR009000">
    <property type="entry name" value="Transl_B-barrel_sf"/>
</dbReference>
<evidence type="ECO:0000256" key="11">
    <source>
        <dbReference type="ARBA" id="ARBA00023134"/>
    </source>
</evidence>
<dbReference type="CDD" id="cd16266">
    <property type="entry name" value="IF2_aeIF5B_IV"/>
    <property type="match status" value="1"/>
</dbReference>
<keyword evidence="6 15" id="KW-0396">Initiation factor</keyword>
<dbReference type="FunFam" id="3.40.50.10050:FF:000002">
    <property type="entry name" value="Eukaryotic translation initiation factor 5B"/>
    <property type="match status" value="1"/>
</dbReference>
<reference evidence="15 16" key="1">
    <citation type="journal article" date="2019" name="Plant Biotechnol. J.">
        <title>The red bayberry genome and genetic basis of sex determination.</title>
        <authorList>
            <person name="Jia H.M."/>
            <person name="Jia H.J."/>
            <person name="Cai Q.L."/>
            <person name="Wang Y."/>
            <person name="Zhao H.B."/>
            <person name="Yang W.F."/>
            <person name="Wang G.Y."/>
            <person name="Li Y.H."/>
            <person name="Zhan D.L."/>
            <person name="Shen Y.T."/>
            <person name="Niu Q.F."/>
            <person name="Chang L."/>
            <person name="Qiu J."/>
            <person name="Zhao L."/>
            <person name="Xie H.B."/>
            <person name="Fu W.Y."/>
            <person name="Jin J."/>
            <person name="Li X.W."/>
            <person name="Jiao Y."/>
            <person name="Zhou C.C."/>
            <person name="Tu T."/>
            <person name="Chai C.Y."/>
            <person name="Gao J.L."/>
            <person name="Fan L.J."/>
            <person name="van de Weg E."/>
            <person name="Wang J.Y."/>
            <person name="Gao Z.S."/>
        </authorList>
    </citation>
    <scope>NUCLEOTIDE SEQUENCE [LARGE SCALE GENOMIC DNA]</scope>
    <source>
        <tissue evidence="15">Leaves</tissue>
    </source>
</reference>
<feature type="compositionally biased region" description="Basic and acidic residues" evidence="13">
    <location>
        <begin position="240"/>
        <end position="327"/>
    </location>
</feature>
<dbReference type="Gene3D" id="3.40.50.300">
    <property type="entry name" value="P-loop containing nucleotide triphosphate hydrolases"/>
    <property type="match status" value="1"/>
</dbReference>
<dbReference type="SUPFAM" id="SSF50447">
    <property type="entry name" value="Translation proteins"/>
    <property type="match status" value="1"/>
</dbReference>
<feature type="compositionally biased region" description="Basic and acidic residues" evidence="13">
    <location>
        <begin position="207"/>
        <end position="233"/>
    </location>
</feature>
<evidence type="ECO:0000256" key="9">
    <source>
        <dbReference type="ARBA" id="ARBA00022801"/>
    </source>
</evidence>
<keyword evidence="5" id="KW-0963">Cytoplasm</keyword>
<dbReference type="GO" id="GO:0003924">
    <property type="term" value="F:GTPase activity"/>
    <property type="evidence" value="ECO:0007669"/>
    <property type="project" value="InterPro"/>
</dbReference>
<feature type="compositionally biased region" description="Basic residues" evidence="13">
    <location>
        <begin position="67"/>
        <end position="78"/>
    </location>
</feature>
<evidence type="ECO:0000256" key="7">
    <source>
        <dbReference type="ARBA" id="ARBA00022723"/>
    </source>
</evidence>
<name>A0A6A1WAN5_9ROSI</name>
<dbReference type="Pfam" id="PF11987">
    <property type="entry name" value="IF-2"/>
    <property type="match status" value="1"/>
</dbReference>
<feature type="compositionally biased region" description="Low complexity" evidence="13">
    <location>
        <begin position="459"/>
        <end position="474"/>
    </location>
</feature>
<comment type="similarity">
    <text evidence="2">Belongs to the TRAFAC class translation factor GTPase superfamily. Classic translation factor GTPase family. IF-2 subfamily.</text>
</comment>
<organism evidence="15 16">
    <name type="scientific">Morella rubra</name>
    <name type="common">Chinese bayberry</name>
    <dbReference type="NCBI Taxonomy" id="262757"/>
    <lineage>
        <taxon>Eukaryota</taxon>
        <taxon>Viridiplantae</taxon>
        <taxon>Streptophyta</taxon>
        <taxon>Embryophyta</taxon>
        <taxon>Tracheophyta</taxon>
        <taxon>Spermatophyta</taxon>
        <taxon>Magnoliopsida</taxon>
        <taxon>eudicotyledons</taxon>
        <taxon>Gunneridae</taxon>
        <taxon>Pentapetalae</taxon>
        <taxon>rosids</taxon>
        <taxon>fabids</taxon>
        <taxon>Fagales</taxon>
        <taxon>Myricaceae</taxon>
        <taxon>Morella</taxon>
    </lineage>
</organism>
<feature type="compositionally biased region" description="Basic and acidic residues" evidence="13">
    <location>
        <begin position="374"/>
        <end position="385"/>
    </location>
</feature>
<keyword evidence="7" id="KW-0479">Metal-binding</keyword>
<dbReference type="PROSITE" id="PS51722">
    <property type="entry name" value="G_TR_2"/>
    <property type="match status" value="1"/>
</dbReference>
<feature type="compositionally biased region" description="Basic and acidic residues" evidence="13">
    <location>
        <begin position="33"/>
        <end position="51"/>
    </location>
</feature>
<dbReference type="NCBIfam" id="NF003078">
    <property type="entry name" value="PRK04004.1"/>
    <property type="match status" value="1"/>
</dbReference>
<evidence type="ECO:0000313" key="16">
    <source>
        <dbReference type="Proteomes" id="UP000516437"/>
    </source>
</evidence>
<dbReference type="Pfam" id="PF00009">
    <property type="entry name" value="GTP_EFTU"/>
    <property type="match status" value="1"/>
</dbReference>
<dbReference type="InterPro" id="IPR023115">
    <property type="entry name" value="TIF_IF2_dom3"/>
</dbReference>
<dbReference type="Proteomes" id="UP000516437">
    <property type="component" value="Chromosome 2"/>
</dbReference>
<evidence type="ECO:0000256" key="12">
    <source>
        <dbReference type="ARBA" id="ARBA00032478"/>
    </source>
</evidence>
<feature type="compositionally biased region" description="Basic and acidic residues" evidence="13">
    <location>
        <begin position="480"/>
        <end position="506"/>
    </location>
</feature>
<dbReference type="InterPro" id="IPR027417">
    <property type="entry name" value="P-loop_NTPase"/>
</dbReference>
<dbReference type="FunFam" id="3.40.50.300:FF:000112">
    <property type="entry name" value="Eukaryotic translation initiation factor 5B"/>
    <property type="match status" value="1"/>
</dbReference>
<dbReference type="AlphaFoldDB" id="A0A6A1WAN5"/>
<keyword evidence="8" id="KW-0547">Nucleotide-binding</keyword>
<dbReference type="PANTHER" id="PTHR43381:SF4">
    <property type="entry name" value="EUKARYOTIC TRANSLATION INITIATION FACTOR 5B"/>
    <property type="match status" value="1"/>
</dbReference>
<dbReference type="OrthoDB" id="4928at2759"/>
<dbReference type="Gene3D" id="2.40.30.10">
    <property type="entry name" value="Translation factors"/>
    <property type="match status" value="2"/>
</dbReference>
<comment type="caution">
    <text evidence="15">The sequence shown here is derived from an EMBL/GenBank/DDBJ whole genome shotgun (WGS) entry which is preliminary data.</text>
</comment>
<comment type="subcellular location">
    <subcellularLocation>
        <location evidence="1">Cytoplasm</location>
    </subcellularLocation>
</comment>
<dbReference type="SUPFAM" id="SSF52156">
    <property type="entry name" value="Initiation factor IF2/eIF5b, domain 3"/>
    <property type="match status" value="1"/>
</dbReference>
<dbReference type="InterPro" id="IPR029459">
    <property type="entry name" value="EFTU-type"/>
</dbReference>
<dbReference type="InterPro" id="IPR015760">
    <property type="entry name" value="TIF_IF2"/>
</dbReference>
<dbReference type="SUPFAM" id="SSF52540">
    <property type="entry name" value="P-loop containing nucleoside triphosphate hydrolases"/>
    <property type="match status" value="1"/>
</dbReference>
<dbReference type="CDD" id="cd03703">
    <property type="entry name" value="aeIF5B_II"/>
    <property type="match status" value="1"/>
</dbReference>
<evidence type="ECO:0000256" key="6">
    <source>
        <dbReference type="ARBA" id="ARBA00022540"/>
    </source>
</evidence>
<dbReference type="Pfam" id="PF14578">
    <property type="entry name" value="GTP_EFTU_D4"/>
    <property type="match status" value="1"/>
</dbReference>
<dbReference type="InterPro" id="IPR036925">
    <property type="entry name" value="TIF_IF2_dom3_sf"/>
</dbReference>
<dbReference type="InterPro" id="IPR000795">
    <property type="entry name" value="T_Tr_GTP-bd_dom"/>
</dbReference>
<evidence type="ECO:0000256" key="1">
    <source>
        <dbReference type="ARBA" id="ARBA00004496"/>
    </source>
</evidence>
<keyword evidence="11" id="KW-0342">GTP-binding</keyword>
<dbReference type="GO" id="GO:0003743">
    <property type="term" value="F:translation initiation factor activity"/>
    <property type="evidence" value="ECO:0007669"/>
    <property type="project" value="UniProtKB-KW"/>
</dbReference>
<dbReference type="PANTHER" id="PTHR43381">
    <property type="entry name" value="TRANSLATION INITIATION FACTOR IF-2-RELATED"/>
    <property type="match status" value="1"/>
</dbReference>
<feature type="region of interest" description="Disordered" evidence="13">
    <location>
        <begin position="31"/>
        <end position="327"/>
    </location>
</feature>
<evidence type="ECO:0000256" key="3">
    <source>
        <dbReference type="ARBA" id="ARBA00011986"/>
    </source>
</evidence>
<dbReference type="GO" id="GO:0005525">
    <property type="term" value="F:GTP binding"/>
    <property type="evidence" value="ECO:0007669"/>
    <property type="project" value="UniProtKB-KW"/>
</dbReference>
<gene>
    <name evidence="15" type="ORF">CJ030_MR2G016152</name>
</gene>
<sequence length="1111" mass="124196">MDQKKLNAPWDGENVAATITSITPEKVAITGEMKGEKGSAKAAKAKDDDGHVVQNEEDQFHETAFVGKKKKKLKKVGGHRLSSSSGFGLLGEEEDDQDERSGVVVERDSDGNDCEEVASFSKEEEEEKKKSKKKKKKNGTTAKEDDFDKNLPEIGEWPPTSKLASLAPQEEKLEVNSESVALADEKKREEESVESSAVKRKKKRKEKEKEKKAAAASLEVKDEFKTESTEPKKNGGKSNAMDKKVPKHVREMQEALARRKEAEERRKREEEERLRKEEEQKQKQEELQREAEEAKRRTKEKEKAKLQREKAEGKLLTPKQREEARRLEAMRKQILGNAGVLLPVTGSVTQTKRPYQNKKQKPTHRQANGAAPGKLEENVEAKDEPQETLAKIVSRDSEKDAEEEPEFAEAVEENEDEWDAKSWDYDAVNISIRRAFSDEEVESEPESVVKGAVPTSHNAAPPTAAKPTVAAKKTNPFQEDTSHNLDIEEKQATEHVEKTKEEDAALEKTPLSLDATFEQSEDNLRSPICCIMGHVDAGKTKLLDCIRGTNVQGGEAGGITQQIGATYLPAEKIRERTKPDATLKVPGLLVIDTPGHESFANLRSRGSGLCDIAILVVDIKCGLEQQTIESLNLLKMQNTKFIIALNKVDRLFGWKKCPNAPIKKALKQQSEDVLNEFNIRLTQIITQFKEQGLNRELYYTSKKMGETFSIVPTSAISGEGIPDLLLLLVQWTQKTMVEKLTYSNEVQCTVLEVKVVEGHGTTIDVIFVNGVLHEGDQIVGPIVTTIRALLTPHPMEELRVKGTYLRHNEVTASMVIKITAKGLQHAIAGTSLYVVRPDHDLEDVKEAAMADMKAVMRRIDRSGEGVYVQASTLGSLEALLHFLMSPDVNIPIGGIGIGPVHKKDVMKAGVMLEKKREYATILAFDVVVSQEAAELAKAVNVKIFSADVIFHLKRKFEAYIDELKEEKKTEAAAHAVFPCVLKILPKCIFHRKNPILLKVDVLEGIVKVGTPICIPQKDFIDIGEIASIENNDKPVQIAKKGQEVTIKIVGTNDEEKQKMYGRHFELDHELVSHISRESMDVLRANDWDELSREERTLVEKLEYIFKMNGAS</sequence>
<feature type="compositionally biased region" description="Acidic residues" evidence="13">
    <location>
        <begin position="399"/>
        <end position="418"/>
    </location>
</feature>
<dbReference type="InterPro" id="IPR005225">
    <property type="entry name" value="Small_GTP-bd"/>
</dbReference>